<comment type="caution">
    <text evidence="1">The sequence shown here is derived from an EMBL/GenBank/DDBJ whole genome shotgun (WGS) entry which is preliminary data.</text>
</comment>
<dbReference type="EMBL" id="LCMI01000002">
    <property type="protein sequence ID" value="KKU33593.1"/>
    <property type="molecule type" value="Genomic_DNA"/>
</dbReference>
<evidence type="ECO:0000313" key="1">
    <source>
        <dbReference type="EMBL" id="KKU33593.1"/>
    </source>
</evidence>
<dbReference type="AlphaFoldDB" id="A0A0G1RUG7"/>
<gene>
    <name evidence="1" type="ORF">UX47_C0002G0001</name>
</gene>
<dbReference type="Proteomes" id="UP000034794">
    <property type="component" value="Unassembled WGS sequence"/>
</dbReference>
<evidence type="ECO:0000313" key="2">
    <source>
        <dbReference type="Proteomes" id="UP000034794"/>
    </source>
</evidence>
<sequence length="249" mass="27678">MTNKSFLFWMDQGDQPSSVIAMKLGNTTEPFIVRLTGGCGFMNQADGTRSIRILTKALTGFKGILLYGGTRVFCPTKDTKSGYRVFPTILEVPPKLRRINPGMLSFGIIPKMTHVEYSRLGLIIAKDPETGFLTVIHPNQDLCLVLQKNVDQMSFWDAEWIECLSIIKEFLAHRTKFGTVLVAYNGGEVTGHEIDAWAEEGLPVILVAGSGRKTDEYCQNLAWLQKHPSVSVCQNPQEIRQKISSLGGL</sequence>
<organism evidence="1 2">
    <name type="scientific">Candidatus Collierbacteria bacterium GW2011_GWA2_46_26</name>
    <dbReference type="NCBI Taxonomy" id="1618381"/>
    <lineage>
        <taxon>Bacteria</taxon>
        <taxon>Candidatus Collieribacteriota</taxon>
    </lineage>
</organism>
<accession>A0A0G1RUG7</accession>
<reference evidence="1 2" key="1">
    <citation type="journal article" date="2015" name="Nature">
        <title>rRNA introns, odd ribosomes, and small enigmatic genomes across a large radiation of phyla.</title>
        <authorList>
            <person name="Brown C.T."/>
            <person name="Hug L.A."/>
            <person name="Thomas B.C."/>
            <person name="Sharon I."/>
            <person name="Castelle C.J."/>
            <person name="Singh A."/>
            <person name="Wilkins M.J."/>
            <person name="Williams K.H."/>
            <person name="Banfield J.F."/>
        </authorList>
    </citation>
    <scope>NUCLEOTIDE SEQUENCE [LARGE SCALE GENOMIC DNA]</scope>
</reference>
<protein>
    <submittedName>
        <fullName evidence="1">Uncharacterized protein</fullName>
    </submittedName>
</protein>
<proteinExistence type="predicted"/>
<name>A0A0G1RUG7_9BACT</name>